<dbReference type="InterPro" id="IPR041664">
    <property type="entry name" value="AAA_16"/>
</dbReference>
<evidence type="ECO:0000313" key="3">
    <source>
        <dbReference type="EMBL" id="AKQ70293.1"/>
    </source>
</evidence>
<evidence type="ECO:0000259" key="2">
    <source>
        <dbReference type="SMART" id="SM01043"/>
    </source>
</evidence>
<dbReference type="SUPFAM" id="SSF48452">
    <property type="entry name" value="TPR-like"/>
    <property type="match status" value="1"/>
</dbReference>
<dbReference type="Proteomes" id="UP000009026">
    <property type="component" value="Chromosome"/>
</dbReference>
<keyword evidence="4" id="KW-1185">Reference proteome</keyword>
<dbReference type="PATRIC" id="fig|1297742.4.peg.7324"/>
<dbReference type="SMART" id="SM01043">
    <property type="entry name" value="BTAD"/>
    <property type="match status" value="1"/>
</dbReference>
<dbReference type="KEGG" id="mym:A176_007205"/>
<organism evidence="3 4">
    <name type="scientific">Pseudomyxococcus hansupus</name>
    <dbReference type="NCBI Taxonomy" id="1297742"/>
    <lineage>
        <taxon>Bacteria</taxon>
        <taxon>Pseudomonadati</taxon>
        <taxon>Myxococcota</taxon>
        <taxon>Myxococcia</taxon>
        <taxon>Myxococcales</taxon>
        <taxon>Cystobacterineae</taxon>
        <taxon>Myxococcaceae</taxon>
        <taxon>Pseudomyxococcus</taxon>
    </lineage>
</organism>
<gene>
    <name evidence="3" type="ORF">A176_007205</name>
</gene>
<accession>A0A0H4X8H6</accession>
<dbReference type="InterPro" id="IPR051677">
    <property type="entry name" value="AfsR-DnrI-RedD_regulator"/>
</dbReference>
<keyword evidence="1" id="KW-0175">Coiled coil</keyword>
<evidence type="ECO:0000256" key="1">
    <source>
        <dbReference type="SAM" id="Coils"/>
    </source>
</evidence>
<dbReference type="Gene3D" id="1.25.40.10">
    <property type="entry name" value="Tetratricopeptide repeat domain"/>
    <property type="match status" value="1"/>
</dbReference>
<evidence type="ECO:0000313" key="4">
    <source>
        <dbReference type="Proteomes" id="UP000009026"/>
    </source>
</evidence>
<dbReference type="InterPro" id="IPR005158">
    <property type="entry name" value="BTAD"/>
</dbReference>
<feature type="domain" description="Bacterial transcriptional activator" evidence="2">
    <location>
        <begin position="107"/>
        <end position="243"/>
    </location>
</feature>
<dbReference type="Pfam" id="PF03704">
    <property type="entry name" value="BTAD"/>
    <property type="match status" value="1"/>
</dbReference>
<dbReference type="EMBL" id="CP012109">
    <property type="protein sequence ID" value="AKQ70293.1"/>
    <property type="molecule type" value="Genomic_DNA"/>
</dbReference>
<dbReference type="RefSeq" id="WP_002640235.1">
    <property type="nucleotide sequence ID" value="NZ_CP012109.1"/>
</dbReference>
<name>A0A0H4X8H6_9BACT</name>
<dbReference type="STRING" id="1297742.A176_007205"/>
<dbReference type="Pfam" id="PF13191">
    <property type="entry name" value="AAA_16"/>
    <property type="match status" value="1"/>
</dbReference>
<dbReference type="Gene3D" id="3.40.50.300">
    <property type="entry name" value="P-loop containing nucleotide triphosphate hydrolases"/>
    <property type="match status" value="1"/>
</dbReference>
<dbReference type="InterPro" id="IPR036388">
    <property type="entry name" value="WH-like_DNA-bd_sf"/>
</dbReference>
<protein>
    <submittedName>
        <fullName evidence="3">Putative regulatory protein</fullName>
    </submittedName>
</protein>
<dbReference type="SUPFAM" id="SSF52540">
    <property type="entry name" value="P-loop containing nucleoside triphosphate hydrolases"/>
    <property type="match status" value="1"/>
</dbReference>
<dbReference type="eggNOG" id="COG3629">
    <property type="taxonomic scope" value="Bacteria"/>
</dbReference>
<feature type="coiled-coil region" evidence="1">
    <location>
        <begin position="140"/>
        <end position="167"/>
    </location>
</feature>
<dbReference type="AlphaFoldDB" id="A0A0H4X8H6"/>
<dbReference type="InterPro" id="IPR027417">
    <property type="entry name" value="P-loop_NTPase"/>
</dbReference>
<dbReference type="eggNOG" id="COG3899">
    <property type="taxonomic scope" value="Bacteria"/>
</dbReference>
<proteinExistence type="predicted"/>
<dbReference type="Gene3D" id="1.10.10.10">
    <property type="entry name" value="Winged helix-like DNA-binding domain superfamily/Winged helix DNA-binding domain"/>
    <property type="match status" value="1"/>
</dbReference>
<reference evidence="3 4" key="1">
    <citation type="journal article" date="2016" name="PLoS ONE">
        <title>Complete Genome Sequence and Comparative Genomics of a Novel Myxobacterium Myxococcus hansupus.</title>
        <authorList>
            <person name="Sharma G."/>
            <person name="Narwani T."/>
            <person name="Subramanian S."/>
        </authorList>
    </citation>
    <scope>NUCLEOTIDE SEQUENCE [LARGE SCALE GENOMIC DNA]</scope>
    <source>
        <strain evidence="4">mixupus</strain>
    </source>
</reference>
<sequence length="697" mass="76678">MRGIPEDMAAGHTAGTQRFQLELLGEARLRIGDARIPLERRTAGVLAWLALEGPHPKYRLAGLLWAESGETTARNNMRQLLRRLRLACGVELIQGTDVLSLCDSVGSDAAELQAHVLSGRYTEALALEGVLLGALEYEDCSEFQAWLESARERLDKLRRRAAVAESESRERRGDLTGSLALAEQLLVMDPYSEEAWRRLMRLHYVAGDRMAALNAFERCRRLLREELDTTPLPQTVALAREIERGPPAPKSIPPITQRLPLSVLRPPVLVGREQEWARMETAWEAGQTIFISGEPGVGKTRLAHDFAASRGTYLLLEARPGEQSVPYSSHVRLLRQMLARIPDPELPQWVRRELARLLPDQAGQEGLPPPMADEADRSRFLEAQCQVVYQLAASVDAMVADDLQFMDSATAEFAVLMLSRRHAPGPGGRFPRFIDTYRGDELAPQAGAFIQQLVAAGLAITIELQPLSTHAVGALLESLELPGAEKLVQDVTRHTGGNPLFITETLKYLLETGGLERGWPEHVPASGRGQQLIQQRLERLSPSSLLVARLAALAKTDFALELASEVLEMNPLALVTHVAELEGAQILRGERFTNDLLFEVVRQGTPSALGTLLHRRLAVALEQRGAPPVVVAQHWMDGHEPRRAVPFLISAANAEAAALRHMDAALLFHRAAALLDEAGQADEASRVRGRVRGIPTA</sequence>
<dbReference type="InterPro" id="IPR011990">
    <property type="entry name" value="TPR-like_helical_dom_sf"/>
</dbReference>
<dbReference type="PANTHER" id="PTHR35807">
    <property type="entry name" value="TRANSCRIPTIONAL REGULATOR REDD-RELATED"/>
    <property type="match status" value="1"/>
</dbReference>